<dbReference type="PANTHER" id="PTHR43335:SF11">
    <property type="entry name" value="ABC TRANSPORTER RELATED"/>
    <property type="match status" value="1"/>
</dbReference>
<dbReference type="Gene3D" id="3.40.50.300">
    <property type="entry name" value="P-loop containing nucleotide triphosphate hydrolases"/>
    <property type="match status" value="1"/>
</dbReference>
<dbReference type="Proteomes" id="UP000192569">
    <property type="component" value="Chromosome I"/>
</dbReference>
<dbReference type="STRING" id="698762.SAMN00808754_2873"/>
<feature type="domain" description="ABC transporter" evidence="5">
    <location>
        <begin position="8"/>
        <end position="239"/>
    </location>
</feature>
<dbReference type="SUPFAM" id="SSF52540">
    <property type="entry name" value="P-loop containing nucleoside triphosphate hydrolases"/>
    <property type="match status" value="1"/>
</dbReference>
<evidence type="ECO:0000259" key="5">
    <source>
        <dbReference type="PROSITE" id="PS50893"/>
    </source>
</evidence>
<dbReference type="GO" id="GO:0005524">
    <property type="term" value="F:ATP binding"/>
    <property type="evidence" value="ECO:0007669"/>
    <property type="project" value="UniProtKB-KW"/>
</dbReference>
<proteinExistence type="inferred from homology"/>
<name>A0A1W1W1I1_9FIRM</name>
<keyword evidence="2" id="KW-0813">Transport</keyword>
<comment type="similarity">
    <text evidence="1">Belongs to the ABC transporter superfamily.</text>
</comment>
<evidence type="ECO:0000256" key="2">
    <source>
        <dbReference type="ARBA" id="ARBA00022448"/>
    </source>
</evidence>
<gene>
    <name evidence="6" type="ORF">SAMN00808754_2873</name>
</gene>
<evidence type="ECO:0000313" key="7">
    <source>
        <dbReference type="Proteomes" id="UP000192569"/>
    </source>
</evidence>
<evidence type="ECO:0000313" key="6">
    <source>
        <dbReference type="EMBL" id="SMB99373.1"/>
    </source>
</evidence>
<reference evidence="6 7" key="1">
    <citation type="submission" date="2017-04" db="EMBL/GenBank/DDBJ databases">
        <authorList>
            <person name="Afonso C.L."/>
            <person name="Miller P.J."/>
            <person name="Scott M.A."/>
            <person name="Spackman E."/>
            <person name="Goraichik I."/>
            <person name="Dimitrov K.M."/>
            <person name="Suarez D.L."/>
            <person name="Swayne D.E."/>
        </authorList>
    </citation>
    <scope>NUCLEOTIDE SEQUENCE [LARGE SCALE GENOMIC DNA]</scope>
    <source>
        <strain evidence="6 7">ToBE</strain>
    </source>
</reference>
<organism evidence="6 7">
    <name type="scientific">Thermanaeromonas toyohensis ToBE</name>
    <dbReference type="NCBI Taxonomy" id="698762"/>
    <lineage>
        <taxon>Bacteria</taxon>
        <taxon>Bacillati</taxon>
        <taxon>Bacillota</taxon>
        <taxon>Clostridia</taxon>
        <taxon>Neomoorellales</taxon>
        <taxon>Neomoorellaceae</taxon>
        <taxon>Thermanaeromonas</taxon>
    </lineage>
</organism>
<keyword evidence="3" id="KW-0547">Nucleotide-binding</keyword>
<evidence type="ECO:0000256" key="4">
    <source>
        <dbReference type="ARBA" id="ARBA00022840"/>
    </source>
</evidence>
<keyword evidence="4 6" id="KW-0067">ATP-binding</keyword>
<dbReference type="RefSeq" id="WP_084666559.1">
    <property type="nucleotide sequence ID" value="NZ_LT838272.1"/>
</dbReference>
<dbReference type="InterPro" id="IPR003593">
    <property type="entry name" value="AAA+_ATPase"/>
</dbReference>
<accession>A0A1W1W1I1</accession>
<evidence type="ECO:0000256" key="1">
    <source>
        <dbReference type="ARBA" id="ARBA00005417"/>
    </source>
</evidence>
<dbReference type="InterPro" id="IPR003439">
    <property type="entry name" value="ABC_transporter-like_ATP-bd"/>
</dbReference>
<dbReference type="EMBL" id="LT838272">
    <property type="protein sequence ID" value="SMB99373.1"/>
    <property type="molecule type" value="Genomic_DNA"/>
</dbReference>
<dbReference type="SMART" id="SM00382">
    <property type="entry name" value="AAA"/>
    <property type="match status" value="1"/>
</dbReference>
<keyword evidence="7" id="KW-1185">Reference proteome</keyword>
<dbReference type="PANTHER" id="PTHR43335">
    <property type="entry name" value="ABC TRANSPORTER, ATP-BINDING PROTEIN"/>
    <property type="match status" value="1"/>
</dbReference>
<protein>
    <submittedName>
        <fullName evidence="6">ABC-2 type transport system ATP-binding protein</fullName>
    </submittedName>
</protein>
<dbReference type="AlphaFoldDB" id="A0A1W1W1I1"/>
<dbReference type="GO" id="GO:0016887">
    <property type="term" value="F:ATP hydrolysis activity"/>
    <property type="evidence" value="ECO:0007669"/>
    <property type="project" value="InterPro"/>
</dbReference>
<evidence type="ECO:0000256" key="3">
    <source>
        <dbReference type="ARBA" id="ARBA00022741"/>
    </source>
</evidence>
<sequence>MGTRSPIIITENLTKHYGSVVAVQDLNLKIYEGEIFGLLGPNGAGKTTTILMLLGLTEPTAGRALVAGLDPTRNALAVKRLVGYLPDNVGFYDDLTAKENLLYTGRLNQIPETELEHRVKAALEQVGLADHGDRKVREFSRGMRQRLGIADLIVKDPRIFILDEPTLGIDPEGVRELLALIVRLSREKGKTILISSHLLHQIQQICDRVGIFVAGRLLAVGPLESLGRQVMAGKPLEIELQVEPFNHGLLEVFRSLEGVEQVETQGPYIRLRCVKGQDVRPQLTWLLAERKVSILHLRARGHDLDDIYLEYFQGEGRV</sequence>
<dbReference type="InterPro" id="IPR027417">
    <property type="entry name" value="P-loop_NTPase"/>
</dbReference>
<dbReference type="OrthoDB" id="9804819at2"/>
<dbReference type="PROSITE" id="PS50893">
    <property type="entry name" value="ABC_TRANSPORTER_2"/>
    <property type="match status" value="1"/>
</dbReference>
<dbReference type="Pfam" id="PF00005">
    <property type="entry name" value="ABC_tran"/>
    <property type="match status" value="1"/>
</dbReference>